<name>A0ABP9WF73_9MICO</name>
<organism evidence="2 3">
    <name type="scientific">Demequina sediminis</name>
    <dbReference type="NCBI Taxonomy" id="1930058"/>
    <lineage>
        <taxon>Bacteria</taxon>
        <taxon>Bacillati</taxon>
        <taxon>Actinomycetota</taxon>
        <taxon>Actinomycetes</taxon>
        <taxon>Micrococcales</taxon>
        <taxon>Demequinaceae</taxon>
        <taxon>Demequina</taxon>
    </lineage>
</organism>
<evidence type="ECO:0000256" key="1">
    <source>
        <dbReference type="SAM" id="MobiDB-lite"/>
    </source>
</evidence>
<protein>
    <recommendedName>
        <fullName evidence="4">AbrB/MazE/SpoVT family DNA-binding domain-containing protein</fullName>
    </recommendedName>
</protein>
<dbReference type="Proteomes" id="UP001426770">
    <property type="component" value="Unassembled WGS sequence"/>
</dbReference>
<accession>A0ABP9WF73</accession>
<feature type="region of interest" description="Disordered" evidence="1">
    <location>
        <begin position="1"/>
        <end position="20"/>
    </location>
</feature>
<reference evidence="2 3" key="1">
    <citation type="submission" date="2024-02" db="EMBL/GenBank/DDBJ databases">
        <title>Lysinimicrobium sediminis NBRC 112286.</title>
        <authorList>
            <person name="Ichikawa N."/>
            <person name="Katano-Makiyama Y."/>
            <person name="Hidaka K."/>
        </authorList>
    </citation>
    <scope>NUCLEOTIDE SEQUENCE [LARGE SCALE GENOMIC DNA]</scope>
    <source>
        <strain evidence="2 3">NBRC 112286</strain>
    </source>
</reference>
<sequence length="41" mass="4279">MGWGGSARRDTDAVPHEVSAETTLEHGIACRVASGSRVTIP</sequence>
<gene>
    <name evidence="2" type="ORF">Lsed01_00911</name>
</gene>
<evidence type="ECO:0008006" key="4">
    <source>
        <dbReference type="Google" id="ProtNLM"/>
    </source>
</evidence>
<keyword evidence="3" id="KW-1185">Reference proteome</keyword>
<evidence type="ECO:0000313" key="3">
    <source>
        <dbReference type="Proteomes" id="UP001426770"/>
    </source>
</evidence>
<dbReference type="EMBL" id="BAABRR010000004">
    <property type="protein sequence ID" value="GAA5518484.1"/>
    <property type="molecule type" value="Genomic_DNA"/>
</dbReference>
<proteinExistence type="predicted"/>
<evidence type="ECO:0000313" key="2">
    <source>
        <dbReference type="EMBL" id="GAA5518484.1"/>
    </source>
</evidence>
<feature type="compositionally biased region" description="Basic and acidic residues" evidence="1">
    <location>
        <begin position="7"/>
        <end position="19"/>
    </location>
</feature>
<comment type="caution">
    <text evidence="2">The sequence shown here is derived from an EMBL/GenBank/DDBJ whole genome shotgun (WGS) entry which is preliminary data.</text>
</comment>